<dbReference type="PANTHER" id="PTHR47326:SF1">
    <property type="entry name" value="HTH PSQ-TYPE DOMAIN-CONTAINING PROTEIN"/>
    <property type="match status" value="1"/>
</dbReference>
<dbReference type="AlphaFoldDB" id="A0A4Y1ZT36"/>
<reference evidence="1 2" key="1">
    <citation type="journal article" date="2019" name="Sci. Rep.">
        <title>Orb-weaving spider Araneus ventricosus genome elucidates the spidroin gene catalogue.</title>
        <authorList>
            <person name="Kono N."/>
            <person name="Nakamura H."/>
            <person name="Ohtoshi R."/>
            <person name="Moran D.A.P."/>
            <person name="Shinohara A."/>
            <person name="Yoshida Y."/>
            <person name="Fujiwara M."/>
            <person name="Mori M."/>
            <person name="Tomita M."/>
            <person name="Arakawa K."/>
        </authorList>
    </citation>
    <scope>NUCLEOTIDE SEQUENCE [LARGE SCALE GENOMIC DNA]</scope>
</reference>
<sequence length="102" mass="11653">MQENSLCVLKYAKCSSFASVQRAFPHWSTIVRDFLNRELQHRWIGSAGQDDVPLLLWPPRSPNLTPCDFFMWGYVKDRVYIPPIANNAASTAGRQHCCCEGH</sequence>
<keyword evidence="2" id="KW-1185">Reference proteome</keyword>
<dbReference type="Gene3D" id="3.30.420.10">
    <property type="entry name" value="Ribonuclease H-like superfamily/Ribonuclease H"/>
    <property type="match status" value="1"/>
</dbReference>
<organism evidence="1 2">
    <name type="scientific">Araneus ventricosus</name>
    <name type="common">Orbweaver spider</name>
    <name type="synonym">Epeira ventricosa</name>
    <dbReference type="NCBI Taxonomy" id="182803"/>
    <lineage>
        <taxon>Eukaryota</taxon>
        <taxon>Metazoa</taxon>
        <taxon>Ecdysozoa</taxon>
        <taxon>Arthropoda</taxon>
        <taxon>Chelicerata</taxon>
        <taxon>Arachnida</taxon>
        <taxon>Araneae</taxon>
        <taxon>Araneomorphae</taxon>
        <taxon>Entelegynae</taxon>
        <taxon>Araneoidea</taxon>
        <taxon>Araneidae</taxon>
        <taxon>Araneus</taxon>
    </lineage>
</organism>
<dbReference type="PANTHER" id="PTHR47326">
    <property type="entry name" value="TRANSPOSABLE ELEMENT TC3 TRANSPOSASE-LIKE PROTEIN"/>
    <property type="match status" value="1"/>
</dbReference>
<name>A0A4Y1ZT36_ARAVE</name>
<dbReference type="GO" id="GO:0003676">
    <property type="term" value="F:nucleic acid binding"/>
    <property type="evidence" value="ECO:0007669"/>
    <property type="project" value="InterPro"/>
</dbReference>
<comment type="caution">
    <text evidence="1">The sequence shown here is derived from an EMBL/GenBank/DDBJ whole genome shotgun (WGS) entry which is preliminary data.</text>
</comment>
<gene>
    <name evidence="1" type="ORF">AVEN_134325_1</name>
</gene>
<dbReference type="EMBL" id="BGPR01153027">
    <property type="protein sequence ID" value="GBL65951.1"/>
    <property type="molecule type" value="Genomic_DNA"/>
</dbReference>
<evidence type="ECO:0000313" key="1">
    <source>
        <dbReference type="EMBL" id="GBL65951.1"/>
    </source>
</evidence>
<dbReference type="InterPro" id="IPR036397">
    <property type="entry name" value="RNaseH_sf"/>
</dbReference>
<dbReference type="Proteomes" id="UP000499080">
    <property type="component" value="Unassembled WGS sequence"/>
</dbReference>
<evidence type="ECO:0008006" key="3">
    <source>
        <dbReference type="Google" id="ProtNLM"/>
    </source>
</evidence>
<proteinExistence type="predicted"/>
<protein>
    <recommendedName>
        <fullName evidence="3">Tc1-like transposase DDE domain-containing protein</fullName>
    </recommendedName>
</protein>
<accession>A0A4Y1ZT36</accession>
<evidence type="ECO:0000313" key="2">
    <source>
        <dbReference type="Proteomes" id="UP000499080"/>
    </source>
</evidence>
<dbReference type="OrthoDB" id="6764275at2759"/>